<comment type="caution">
    <text evidence="1">The sequence shown here is derived from an EMBL/GenBank/DDBJ whole genome shotgun (WGS) entry which is preliminary data.</text>
</comment>
<dbReference type="EMBL" id="JAWWNJ010000051">
    <property type="protein sequence ID" value="KAK7016347.1"/>
    <property type="molecule type" value="Genomic_DNA"/>
</dbReference>
<name>A0AAW0ASI0_9AGAR</name>
<keyword evidence="2" id="KW-1185">Reference proteome</keyword>
<evidence type="ECO:0000313" key="2">
    <source>
        <dbReference type="Proteomes" id="UP001362999"/>
    </source>
</evidence>
<sequence length="534" mass="60139">MPCQSHISTTASTLSSAHHSILLSCMASLARQSSPSSVHSWWSDSNPNLQSPATINLHTVAKPLEKYFYHRQAVNMMKKKRQQPLDGELLEIYASYLPWKFVSMATKTMILDELGSRVSRNPSEAQTVFESPLFFRLHQLKETLRSPDQTQNTSSLQAAADALLQSIYINRAVTLVRPSRGQPVSPDLSEAFASLNLPWNFNTLGMILDCIEQQILEIQDKSDLQQPSVLYPLAMKPFPMEPFETMNPLAKPSRVSISSWWSDSTLAPSVHNSATINLHAAAKPLLKFLYHRQVISMIRKHRGQALSVEALEIYASYLPWSFVSKSTKAILLSDLDCRALQSQSEALTMVDSPMFQYLTEMQLEESDSQLKIPDLGAEKELLQPAAKRLMKSLFNTLVCAFLEENSSRPLSAEMLHKYTSYLQESRVPRSTKFTILNDLYHRAKQGGDAQAIIDSPVVLHLKQMHQPLDGQEGTVALQTIIRFLMQELYHYQQASNLSTMVREVLEGWTESESSNSDANLKQLFHAMLGIRLAA</sequence>
<dbReference type="Proteomes" id="UP001362999">
    <property type="component" value="Unassembled WGS sequence"/>
</dbReference>
<dbReference type="AlphaFoldDB" id="A0AAW0ASI0"/>
<evidence type="ECO:0000313" key="1">
    <source>
        <dbReference type="EMBL" id="KAK7016347.1"/>
    </source>
</evidence>
<reference evidence="1 2" key="1">
    <citation type="journal article" date="2024" name="J Genomics">
        <title>Draft genome sequencing and assembly of Favolaschia claudopus CIRM-BRFM 2984 isolated from oak limbs.</title>
        <authorList>
            <person name="Navarro D."/>
            <person name="Drula E."/>
            <person name="Chaduli D."/>
            <person name="Cazenave R."/>
            <person name="Ahrendt S."/>
            <person name="Wang J."/>
            <person name="Lipzen A."/>
            <person name="Daum C."/>
            <person name="Barry K."/>
            <person name="Grigoriev I.V."/>
            <person name="Favel A."/>
            <person name="Rosso M.N."/>
            <person name="Martin F."/>
        </authorList>
    </citation>
    <scope>NUCLEOTIDE SEQUENCE [LARGE SCALE GENOMIC DNA]</scope>
    <source>
        <strain evidence="1 2">CIRM-BRFM 2984</strain>
    </source>
</reference>
<organism evidence="1 2">
    <name type="scientific">Favolaschia claudopus</name>
    <dbReference type="NCBI Taxonomy" id="2862362"/>
    <lineage>
        <taxon>Eukaryota</taxon>
        <taxon>Fungi</taxon>
        <taxon>Dikarya</taxon>
        <taxon>Basidiomycota</taxon>
        <taxon>Agaricomycotina</taxon>
        <taxon>Agaricomycetes</taxon>
        <taxon>Agaricomycetidae</taxon>
        <taxon>Agaricales</taxon>
        <taxon>Marasmiineae</taxon>
        <taxon>Mycenaceae</taxon>
        <taxon>Favolaschia</taxon>
    </lineage>
</organism>
<protein>
    <submittedName>
        <fullName evidence="1">Uncharacterized protein</fullName>
    </submittedName>
</protein>
<gene>
    <name evidence="1" type="ORF">R3P38DRAFT_1402892</name>
</gene>
<accession>A0AAW0ASI0</accession>
<proteinExistence type="predicted"/>